<dbReference type="Pfam" id="PF06030">
    <property type="entry name" value="WxLIP_PGBD"/>
    <property type="match status" value="1"/>
</dbReference>
<keyword evidence="1" id="KW-0812">Transmembrane</keyword>
<evidence type="ECO:0000259" key="3">
    <source>
        <dbReference type="Pfam" id="PF06030"/>
    </source>
</evidence>
<feature type="domain" description="WxL Interacting Protein host binding" evidence="4">
    <location>
        <begin position="159"/>
        <end position="295"/>
    </location>
</feature>
<dbReference type="RefSeq" id="WP_231472443.1">
    <property type="nucleotide sequence ID" value="NZ_JADMFV010000001.1"/>
</dbReference>
<name>A0AAW8ULB4_ENTCA</name>
<dbReference type="Pfam" id="PF11797">
    <property type="entry name" value="WxLIP_HBD"/>
    <property type="match status" value="1"/>
</dbReference>
<keyword evidence="1" id="KW-0472">Membrane</keyword>
<protein>
    <submittedName>
        <fullName evidence="5">DUF916 and DUF3324 domain-containing protein</fullName>
    </submittedName>
</protein>
<comment type="caution">
    <text evidence="5">The sequence shown here is derived from an EMBL/GenBank/DDBJ whole genome shotgun (WGS) entry which is preliminary data.</text>
</comment>
<feature type="chain" id="PRO_5044026943" evidence="2">
    <location>
        <begin position="28"/>
        <end position="349"/>
    </location>
</feature>
<dbReference type="Proteomes" id="UP001268896">
    <property type="component" value="Unassembled WGS sequence"/>
</dbReference>
<evidence type="ECO:0000256" key="1">
    <source>
        <dbReference type="SAM" id="Phobius"/>
    </source>
</evidence>
<gene>
    <name evidence="5" type="ORF">P7I32_11640</name>
</gene>
<organism evidence="5 6">
    <name type="scientific">Enterococcus casseliflavus</name>
    <name type="common">Enterococcus flavescens</name>
    <dbReference type="NCBI Taxonomy" id="37734"/>
    <lineage>
        <taxon>Bacteria</taxon>
        <taxon>Bacillati</taxon>
        <taxon>Bacillota</taxon>
        <taxon>Bacilli</taxon>
        <taxon>Lactobacillales</taxon>
        <taxon>Enterococcaceae</taxon>
        <taxon>Enterococcus</taxon>
    </lineage>
</organism>
<accession>A0AAW8ULB4</accession>
<evidence type="ECO:0000256" key="2">
    <source>
        <dbReference type="SAM" id="SignalP"/>
    </source>
</evidence>
<feature type="signal peptide" evidence="2">
    <location>
        <begin position="1"/>
        <end position="27"/>
    </location>
</feature>
<evidence type="ECO:0000313" key="6">
    <source>
        <dbReference type="Proteomes" id="UP001268896"/>
    </source>
</evidence>
<feature type="domain" description="WxL Interacting Protein peptidoglycan binding" evidence="3">
    <location>
        <begin position="32"/>
        <end position="150"/>
    </location>
</feature>
<dbReference type="AlphaFoldDB" id="A0AAW8ULB4"/>
<dbReference type="InterPro" id="IPR021759">
    <property type="entry name" value="WxLIP_HBD"/>
</dbReference>
<proteinExistence type="predicted"/>
<evidence type="ECO:0000259" key="4">
    <source>
        <dbReference type="Pfam" id="PF11797"/>
    </source>
</evidence>
<evidence type="ECO:0000313" key="5">
    <source>
        <dbReference type="EMBL" id="MDT2965267.1"/>
    </source>
</evidence>
<reference evidence="5" key="1">
    <citation type="submission" date="2023-03" db="EMBL/GenBank/DDBJ databases">
        <authorList>
            <person name="Shen W."/>
            <person name="Cai J."/>
        </authorList>
    </citation>
    <scope>NUCLEOTIDE SEQUENCE</scope>
    <source>
        <strain evidence="5">K72-2</strain>
    </source>
</reference>
<feature type="transmembrane region" description="Helical" evidence="1">
    <location>
        <begin position="309"/>
        <end position="330"/>
    </location>
</feature>
<keyword evidence="1" id="KW-1133">Transmembrane helix</keyword>
<sequence length="349" mass="38950">MKKQIKCFVLISFFISLCCFTKVTGHAQTTRFTVTPELPQNQVSDVSYFDLLVNHETEQNLTVALHNTSSDPLTIKATALNSYTASTGIIAYQAEQTAEENQGISFSELIENPRQTIKLDPGESYQVYFTLSLKGTDFAGEILGVFAFEEEPSETTESQQTNLQANYKIQQGVRLRQNVATLPDPQLSLINSEAVERNGSAALKSSIRNSQPTAFGKISVKTIIREQDSGNKVGGFSAENFQIAPNSVLELFSAFDQNILEPGAYLLRIELNAPKGTWVFEDSVVVDRKQAHLVNRQTTLGAAYLQKQYWFYALGILLFLLVLLLLFFLYKRCKKAEADNAPVMQEESE</sequence>
<dbReference type="EMBL" id="JARQDV010000006">
    <property type="protein sequence ID" value="MDT2965267.1"/>
    <property type="molecule type" value="Genomic_DNA"/>
</dbReference>
<keyword evidence="2" id="KW-0732">Signal</keyword>
<dbReference type="InterPro" id="IPR010317">
    <property type="entry name" value="WxLIP_PGBD"/>
</dbReference>